<dbReference type="GO" id="GO:0009523">
    <property type="term" value="C:photosystem II"/>
    <property type="evidence" value="ECO:0000318"/>
    <property type="project" value="GO_Central"/>
</dbReference>
<sequence>MKFVMVRGKEVGCNKDHINVVFDRATGFDHEFEGLATTQSLDDLKGWLAPLISDTTRRYIEAGAPIEKKDLNIVARYWFGFISSSIMPLQNEFIFRHPKTACLGSIIARMTLDMGLIIEQEIAKRAKQRQTYLHFPVLITELCRRARVPRDKKRDIEVTPTLSIDIWCIEAEYTREEADRRREAPVDASPEVDVEKIFTETSLPTLTYGPSGTPASSSSQAHGVSTAF</sequence>
<dbReference type="InterPro" id="IPR046796">
    <property type="entry name" value="Transposase_32_dom"/>
</dbReference>
<dbReference type="GO" id="GO:0009579">
    <property type="term" value="C:thylakoid"/>
    <property type="evidence" value="ECO:0000318"/>
    <property type="project" value="GO_Central"/>
</dbReference>
<dbReference type="HOGENOM" id="CLU_029307_0_0_1"/>
<organism evidence="3 4">
    <name type="scientific">Solanum tuberosum</name>
    <name type="common">Potato</name>
    <dbReference type="NCBI Taxonomy" id="4113"/>
    <lineage>
        <taxon>Eukaryota</taxon>
        <taxon>Viridiplantae</taxon>
        <taxon>Streptophyta</taxon>
        <taxon>Embryophyta</taxon>
        <taxon>Tracheophyta</taxon>
        <taxon>Spermatophyta</taxon>
        <taxon>Magnoliopsida</taxon>
        <taxon>eudicotyledons</taxon>
        <taxon>Gunneridae</taxon>
        <taxon>Pentapetalae</taxon>
        <taxon>asterids</taxon>
        <taxon>lamiids</taxon>
        <taxon>Solanales</taxon>
        <taxon>Solanaceae</taxon>
        <taxon>Solanoideae</taxon>
        <taxon>Solaneae</taxon>
        <taxon>Solanum</taxon>
    </lineage>
</organism>
<feature type="domain" description="Putative plant transposon protein" evidence="2">
    <location>
        <begin position="2"/>
        <end position="149"/>
    </location>
</feature>
<evidence type="ECO:0000259" key="2">
    <source>
        <dbReference type="Pfam" id="PF20167"/>
    </source>
</evidence>
<dbReference type="PaxDb" id="4113-PGSC0003DMT400082725"/>
<reference evidence="4" key="1">
    <citation type="journal article" date="2011" name="Nature">
        <title>Genome sequence and analysis of the tuber crop potato.</title>
        <authorList>
            <consortium name="The Potato Genome Sequencing Consortium"/>
        </authorList>
    </citation>
    <scope>NUCLEOTIDE SEQUENCE [LARGE SCALE GENOMIC DNA]</scope>
    <source>
        <strain evidence="4">cv. DM1-3 516 R44</strain>
    </source>
</reference>
<dbReference type="EnsemblPlants" id="PGSC0003DMT400082725">
    <property type="protein sequence ID" value="PGSC0003DMT400082725"/>
    <property type="gene ID" value="PGSC0003DMG400032784"/>
</dbReference>
<accession>M1D657</accession>
<feature type="region of interest" description="Disordered" evidence="1">
    <location>
        <begin position="205"/>
        <end position="228"/>
    </location>
</feature>
<dbReference type="InParanoid" id="M1D657"/>
<protein>
    <recommendedName>
        <fullName evidence="2">Putative plant transposon protein domain-containing protein</fullName>
    </recommendedName>
</protein>
<dbReference type="Gramene" id="PGSC0003DMT400082725">
    <property type="protein sequence ID" value="PGSC0003DMT400082725"/>
    <property type="gene ID" value="PGSC0003DMG400032784"/>
</dbReference>
<evidence type="ECO:0000313" key="3">
    <source>
        <dbReference type="EnsemblPlants" id="PGSC0003DMT400082725"/>
    </source>
</evidence>
<dbReference type="Pfam" id="PF20167">
    <property type="entry name" value="Transposase_32"/>
    <property type="match status" value="1"/>
</dbReference>
<evidence type="ECO:0000313" key="4">
    <source>
        <dbReference type="Proteomes" id="UP000011115"/>
    </source>
</evidence>
<evidence type="ECO:0000256" key="1">
    <source>
        <dbReference type="SAM" id="MobiDB-lite"/>
    </source>
</evidence>
<dbReference type="Proteomes" id="UP000011115">
    <property type="component" value="Unassembled WGS sequence"/>
</dbReference>
<name>M1D657_SOLTU</name>
<dbReference type="PANTHER" id="PTHR33180">
    <property type="entry name" value="PHOTOSYSTEM II CP43 REACTION CENTER PROTEIN"/>
    <property type="match status" value="1"/>
</dbReference>
<keyword evidence="4" id="KW-1185">Reference proteome</keyword>
<dbReference type="PANTHER" id="PTHR33180:SF31">
    <property type="entry name" value="POLYPROTEIN PROTEIN"/>
    <property type="match status" value="1"/>
</dbReference>
<reference evidence="3" key="2">
    <citation type="submission" date="2015-06" db="UniProtKB">
        <authorList>
            <consortium name="EnsemblPlants"/>
        </authorList>
    </citation>
    <scope>IDENTIFICATION</scope>
    <source>
        <strain evidence="3">DM1-3 516 R44</strain>
    </source>
</reference>
<proteinExistence type="predicted"/>
<dbReference type="AlphaFoldDB" id="M1D657"/>